<organism evidence="1">
    <name type="scientific">Anguilla anguilla</name>
    <name type="common">European freshwater eel</name>
    <name type="synonym">Muraena anguilla</name>
    <dbReference type="NCBI Taxonomy" id="7936"/>
    <lineage>
        <taxon>Eukaryota</taxon>
        <taxon>Metazoa</taxon>
        <taxon>Chordata</taxon>
        <taxon>Craniata</taxon>
        <taxon>Vertebrata</taxon>
        <taxon>Euteleostomi</taxon>
        <taxon>Actinopterygii</taxon>
        <taxon>Neopterygii</taxon>
        <taxon>Teleostei</taxon>
        <taxon>Anguilliformes</taxon>
        <taxon>Anguillidae</taxon>
        <taxon>Anguilla</taxon>
    </lineage>
</organism>
<sequence length="39" mass="4794">MTEIFWNSDWIKNRTHAVVMHNGVIIQTSIKYLRQCRRF</sequence>
<reference evidence="1" key="1">
    <citation type="submission" date="2014-11" db="EMBL/GenBank/DDBJ databases">
        <authorList>
            <person name="Amaro Gonzalez C."/>
        </authorList>
    </citation>
    <scope>NUCLEOTIDE SEQUENCE</scope>
</reference>
<dbReference type="AlphaFoldDB" id="A0A0E9PIH3"/>
<proteinExistence type="predicted"/>
<evidence type="ECO:0000313" key="1">
    <source>
        <dbReference type="EMBL" id="JAH04097.1"/>
    </source>
</evidence>
<accession>A0A0E9PIH3</accession>
<dbReference type="EMBL" id="GBXM01104480">
    <property type="protein sequence ID" value="JAH04097.1"/>
    <property type="molecule type" value="Transcribed_RNA"/>
</dbReference>
<name>A0A0E9PIH3_ANGAN</name>
<reference evidence="1" key="2">
    <citation type="journal article" date="2015" name="Fish Shellfish Immunol.">
        <title>Early steps in the European eel (Anguilla anguilla)-Vibrio vulnificus interaction in the gills: Role of the RtxA13 toxin.</title>
        <authorList>
            <person name="Callol A."/>
            <person name="Pajuelo D."/>
            <person name="Ebbesson L."/>
            <person name="Teles M."/>
            <person name="MacKenzie S."/>
            <person name="Amaro C."/>
        </authorList>
    </citation>
    <scope>NUCLEOTIDE SEQUENCE</scope>
</reference>
<protein>
    <submittedName>
        <fullName evidence="1">Uncharacterized protein</fullName>
    </submittedName>
</protein>